<accession>A0A1M5D8U8</accession>
<keyword evidence="4" id="KW-1185">Reference proteome</keyword>
<dbReference type="AlphaFoldDB" id="A0A1M5D8U8"/>
<keyword evidence="1" id="KW-0472">Membrane</keyword>
<keyword evidence="1" id="KW-1133">Transmembrane helix</keyword>
<keyword evidence="1" id="KW-0812">Transmembrane</keyword>
<dbReference type="SUPFAM" id="SSF53300">
    <property type="entry name" value="vWA-like"/>
    <property type="match status" value="1"/>
</dbReference>
<dbReference type="Pfam" id="PF13768">
    <property type="entry name" value="VWA_3"/>
    <property type="match status" value="1"/>
</dbReference>
<reference evidence="3 4" key="1">
    <citation type="submission" date="2016-11" db="EMBL/GenBank/DDBJ databases">
        <authorList>
            <person name="Jaros S."/>
            <person name="Januszkiewicz K."/>
            <person name="Wedrychowicz H."/>
        </authorList>
    </citation>
    <scope>NUCLEOTIDE SEQUENCE [LARGE SCALE GENOMIC DNA]</scope>
    <source>
        <strain evidence="3 4">DSM 45408</strain>
    </source>
</reference>
<evidence type="ECO:0000259" key="2">
    <source>
        <dbReference type="PROSITE" id="PS50234"/>
    </source>
</evidence>
<evidence type="ECO:0000256" key="1">
    <source>
        <dbReference type="SAM" id="Phobius"/>
    </source>
</evidence>
<dbReference type="OrthoDB" id="5621159at2"/>
<dbReference type="EMBL" id="FQVX01000001">
    <property type="protein sequence ID" value="SHF63374.1"/>
    <property type="molecule type" value="Genomic_DNA"/>
</dbReference>
<organism evidence="3 4">
    <name type="scientific">Geodermatophilus nigrescens</name>
    <dbReference type="NCBI Taxonomy" id="1070870"/>
    <lineage>
        <taxon>Bacteria</taxon>
        <taxon>Bacillati</taxon>
        <taxon>Actinomycetota</taxon>
        <taxon>Actinomycetes</taxon>
        <taxon>Geodermatophilales</taxon>
        <taxon>Geodermatophilaceae</taxon>
        <taxon>Geodermatophilus</taxon>
    </lineage>
</organism>
<dbReference type="RefSeq" id="WP_073418066.1">
    <property type="nucleotide sequence ID" value="NZ_FQVX01000001.1"/>
</dbReference>
<evidence type="ECO:0000313" key="3">
    <source>
        <dbReference type="EMBL" id="SHF63374.1"/>
    </source>
</evidence>
<dbReference type="PROSITE" id="PS50234">
    <property type="entry name" value="VWFA"/>
    <property type="match status" value="1"/>
</dbReference>
<dbReference type="Proteomes" id="UP000184471">
    <property type="component" value="Unassembled WGS sequence"/>
</dbReference>
<protein>
    <submittedName>
        <fullName evidence="3">von Willebrand factor type A domain-containing protein</fullName>
    </submittedName>
</protein>
<feature type="domain" description="VWFA" evidence="2">
    <location>
        <begin position="349"/>
        <end position="545"/>
    </location>
</feature>
<dbReference type="STRING" id="1070870.SAMN05444351_0269"/>
<dbReference type="InterPro" id="IPR036465">
    <property type="entry name" value="vWFA_dom_sf"/>
</dbReference>
<feature type="transmembrane region" description="Helical" evidence="1">
    <location>
        <begin position="20"/>
        <end position="39"/>
    </location>
</feature>
<dbReference type="SMART" id="SM00327">
    <property type="entry name" value="VWA"/>
    <property type="match status" value="1"/>
</dbReference>
<sequence length="548" mass="56141">MGRHADTTAQRRTTRPAPLAIGAALLVLALVAGGLVWWLSSGSDAGADCDETRTVRVTVAPEMGVVAQGLLDESQDLGGGTCALAEVTAQEPLQTVGDLTALEGSALPQVWVPDSSLWAVRAGDDAGLDPSGSMARSPVVLGTSRAAADQLGWSAQPPGWRAALSGERPVAVPDLATSAEGVAALAAVQTSLGGGDQADNAVVQAVLAARRGPAVTPADALTAAAADDAGAPLVPVSEQEVISLNRATQDSALVAVYPAEGSPQLDYPVLRVGSASDEDRAAVDAVIRTLTSEAARTAVLDAGFRDAEGNPPTEPGPGVQEQAPQALDVDTEQVQGLLDELARLAAPSRLLTVFDVSQSMEAPAGDGTRATLARDAARSALSLIPGTSSIGLWFFAYQLEGEQDWVELEPIRGLQEEVGGSTQRDLLDAALDTIPERLSRGGTGLFDTTLGAVRAAREQYDPGAVSSVVIVTDGTNEDSTGIGLDQLLQTLQDEADPSRPVKVIGVALGPDADIAALEQIAAATGGAAYSAVDPTDLQDVLFDALRQR</sequence>
<proteinExistence type="predicted"/>
<gene>
    <name evidence="3" type="ORF">SAMN05444351_0269</name>
</gene>
<dbReference type="Gene3D" id="3.40.50.410">
    <property type="entry name" value="von Willebrand factor, type A domain"/>
    <property type="match status" value="1"/>
</dbReference>
<dbReference type="SUPFAM" id="SSF53850">
    <property type="entry name" value="Periplasmic binding protein-like II"/>
    <property type="match status" value="1"/>
</dbReference>
<name>A0A1M5D8U8_9ACTN</name>
<evidence type="ECO:0000313" key="4">
    <source>
        <dbReference type="Proteomes" id="UP000184471"/>
    </source>
</evidence>
<dbReference type="InterPro" id="IPR002035">
    <property type="entry name" value="VWF_A"/>
</dbReference>